<evidence type="ECO:0000259" key="7">
    <source>
        <dbReference type="Pfam" id="PF10590"/>
    </source>
</evidence>
<dbReference type="NCBIfam" id="NF004231">
    <property type="entry name" value="PRK05679.1"/>
    <property type="match status" value="1"/>
</dbReference>
<feature type="binding site" evidence="5">
    <location>
        <position position="117"/>
    </location>
    <ligand>
        <name>FMN</name>
        <dbReference type="ChEBI" id="CHEBI:58210"/>
    </ligand>
</feature>
<evidence type="ECO:0000256" key="3">
    <source>
        <dbReference type="ARBA" id="ARBA00022643"/>
    </source>
</evidence>
<dbReference type="GO" id="GO:0004733">
    <property type="term" value="F:pyridoxamine phosphate oxidase activity"/>
    <property type="evidence" value="ECO:0007669"/>
    <property type="project" value="UniProtKB-EC"/>
</dbReference>
<feature type="binding site" evidence="5">
    <location>
        <position position="95"/>
    </location>
    <ligand>
        <name>FMN</name>
        <dbReference type="ChEBI" id="CHEBI:58210"/>
    </ligand>
</feature>
<proteinExistence type="inferred from homology"/>
<dbReference type="PIRSF" id="PIRSF000190">
    <property type="entry name" value="Pyd_amn-ph_oxd"/>
    <property type="match status" value="1"/>
</dbReference>
<feature type="binding site" evidence="5">
    <location>
        <begin position="152"/>
        <end position="153"/>
    </location>
    <ligand>
        <name>FMN</name>
        <dbReference type="ChEBI" id="CHEBI:58210"/>
    </ligand>
</feature>
<dbReference type="EC" id="1.4.3.5" evidence="8"/>
<evidence type="ECO:0000259" key="6">
    <source>
        <dbReference type="Pfam" id="PF01243"/>
    </source>
</evidence>
<name>A0A7W7CRW0_9ACTN</name>
<organism evidence="8 9">
    <name type="scientific">Paractinoplanes abujensis</name>
    <dbReference type="NCBI Taxonomy" id="882441"/>
    <lineage>
        <taxon>Bacteria</taxon>
        <taxon>Bacillati</taxon>
        <taxon>Actinomycetota</taxon>
        <taxon>Actinomycetes</taxon>
        <taxon>Micromonosporales</taxon>
        <taxon>Micromonosporaceae</taxon>
        <taxon>Paractinoplanes</taxon>
    </lineage>
</organism>
<feature type="binding site" evidence="5">
    <location>
        <position position="207"/>
    </location>
    <ligand>
        <name>FMN</name>
        <dbReference type="ChEBI" id="CHEBI:58210"/>
    </ligand>
</feature>
<evidence type="ECO:0000313" key="8">
    <source>
        <dbReference type="EMBL" id="MBB4693229.1"/>
    </source>
</evidence>
<feature type="binding site" evidence="5">
    <location>
        <begin position="73"/>
        <end position="78"/>
    </location>
    <ligand>
        <name>FMN</name>
        <dbReference type="ChEBI" id="CHEBI:58210"/>
    </ligand>
</feature>
<dbReference type="Proteomes" id="UP000542742">
    <property type="component" value="Unassembled WGS sequence"/>
</dbReference>
<feature type="binding site" evidence="5">
    <location>
        <position position="197"/>
    </location>
    <ligand>
        <name>FMN</name>
        <dbReference type="ChEBI" id="CHEBI:58210"/>
    </ligand>
</feature>
<gene>
    <name evidence="8" type="ORF">BKA14_003377</name>
</gene>
<comment type="cofactor">
    <cofactor evidence="5">
        <name>FMN</name>
        <dbReference type="ChEBI" id="CHEBI:58210"/>
    </cofactor>
    <text evidence="5">Binds 1 FMN per subunit.</text>
</comment>
<keyword evidence="4 8" id="KW-0560">Oxidoreductase</keyword>
<dbReference type="PROSITE" id="PS01064">
    <property type="entry name" value="PYRIDOX_OXIDASE"/>
    <property type="match status" value="1"/>
</dbReference>
<comment type="caution">
    <text evidence="8">The sequence shown here is derived from an EMBL/GenBank/DDBJ whole genome shotgun (WGS) entry which is preliminary data.</text>
</comment>
<dbReference type="InterPro" id="IPR012349">
    <property type="entry name" value="Split_barrel_FMN-bd"/>
</dbReference>
<keyword evidence="3 5" id="KW-0288">FMN</keyword>
<accession>A0A7W7CRW0</accession>
<dbReference type="Pfam" id="PF10590">
    <property type="entry name" value="PNP_phzG_C"/>
    <property type="match status" value="1"/>
</dbReference>
<evidence type="ECO:0000256" key="1">
    <source>
        <dbReference type="ARBA" id="ARBA00007301"/>
    </source>
</evidence>
<feature type="domain" description="Pyridoxine 5'-phosphate oxidase dimerisation C-terminal" evidence="7">
    <location>
        <begin position="184"/>
        <end position="224"/>
    </location>
</feature>
<keyword evidence="2" id="KW-0285">Flavoprotein</keyword>
<evidence type="ECO:0000256" key="2">
    <source>
        <dbReference type="ARBA" id="ARBA00022630"/>
    </source>
</evidence>
<dbReference type="Gene3D" id="2.30.110.10">
    <property type="entry name" value="Electron Transport, Fmn-binding Protein, Chain A"/>
    <property type="match status" value="1"/>
</dbReference>
<dbReference type="InterPro" id="IPR000659">
    <property type="entry name" value="Pyridox_Oxase"/>
</dbReference>
<dbReference type="InterPro" id="IPR019576">
    <property type="entry name" value="Pyridoxamine_oxidase_dimer_C"/>
</dbReference>
<sequence>MTDAPALRPIMRDFLRSLPVFTGDLPAFDPASAPSQPHELFAVWLTAAVEAGVREPHAMTLSTVGADGNPSARILILKNVDEHGWQFAAHADSPKGQDLARHPAAALTFSWPAQGRQIRVRGPVRPEPADRSAADFLARPLGSRAEASIGRQSRPLPDRRTLDAAVEQAGRRIAGEPGFVVPQWTLYSLIAGEVEFWQADQQRKHTRLRYTRTEASWTHEMLWP</sequence>
<protein>
    <submittedName>
        <fullName evidence="8">Pyridoxamine 5'-phosphate oxidase</fullName>
        <ecNumber evidence="8">1.4.3.5</ecNumber>
    </submittedName>
</protein>
<dbReference type="PANTHER" id="PTHR10851:SF0">
    <property type="entry name" value="PYRIDOXINE-5'-PHOSPHATE OXIDASE"/>
    <property type="match status" value="1"/>
</dbReference>
<dbReference type="Pfam" id="PF01243">
    <property type="entry name" value="PNPOx_N"/>
    <property type="match status" value="1"/>
</dbReference>
<evidence type="ECO:0000256" key="4">
    <source>
        <dbReference type="ARBA" id="ARBA00023002"/>
    </source>
</evidence>
<keyword evidence="9" id="KW-1185">Reference proteome</keyword>
<dbReference type="EMBL" id="JACHMF010000001">
    <property type="protein sequence ID" value="MBB4693229.1"/>
    <property type="molecule type" value="Genomic_DNA"/>
</dbReference>
<evidence type="ECO:0000256" key="5">
    <source>
        <dbReference type="PIRSR" id="PIRSR000190-2"/>
    </source>
</evidence>
<evidence type="ECO:0000313" key="9">
    <source>
        <dbReference type="Proteomes" id="UP000542742"/>
    </source>
</evidence>
<dbReference type="GO" id="GO:0008615">
    <property type="term" value="P:pyridoxine biosynthetic process"/>
    <property type="evidence" value="ECO:0007669"/>
    <property type="project" value="InterPro"/>
</dbReference>
<comment type="similarity">
    <text evidence="1">Belongs to the pyridoxamine 5'-phosphate oxidase family.</text>
</comment>
<reference evidence="8 9" key="1">
    <citation type="submission" date="2020-08" db="EMBL/GenBank/DDBJ databases">
        <title>Sequencing the genomes of 1000 actinobacteria strains.</title>
        <authorList>
            <person name="Klenk H.-P."/>
        </authorList>
    </citation>
    <scope>NUCLEOTIDE SEQUENCE [LARGE SCALE GENOMIC DNA]</scope>
    <source>
        <strain evidence="8 9">DSM 45518</strain>
    </source>
</reference>
<dbReference type="PANTHER" id="PTHR10851">
    <property type="entry name" value="PYRIDOXINE-5-PHOSPHATE OXIDASE"/>
    <property type="match status" value="1"/>
</dbReference>
<dbReference type="GO" id="GO:0010181">
    <property type="term" value="F:FMN binding"/>
    <property type="evidence" value="ECO:0007669"/>
    <property type="project" value="InterPro"/>
</dbReference>
<dbReference type="RefSeq" id="WP_184951874.1">
    <property type="nucleotide sequence ID" value="NZ_BOMC01000080.1"/>
</dbReference>
<feature type="domain" description="Pyridoxamine 5'-phosphate oxidase N-terminal" evidence="6">
    <location>
        <begin position="45"/>
        <end position="169"/>
    </location>
</feature>
<dbReference type="InterPro" id="IPR011576">
    <property type="entry name" value="Pyridox_Oxase_N"/>
</dbReference>
<dbReference type="InterPro" id="IPR019740">
    <property type="entry name" value="Pyridox_Oxase_CS"/>
</dbReference>
<dbReference type="AlphaFoldDB" id="A0A7W7CRW0"/>
<dbReference type="SUPFAM" id="SSF50475">
    <property type="entry name" value="FMN-binding split barrel"/>
    <property type="match status" value="1"/>
</dbReference>